<evidence type="ECO:0000313" key="6">
    <source>
        <dbReference type="Proteomes" id="UP000231701"/>
    </source>
</evidence>
<evidence type="ECO:0000256" key="4">
    <source>
        <dbReference type="SAM" id="SignalP"/>
    </source>
</evidence>
<comment type="similarity">
    <text evidence="1">Belongs to the EndA/NucM nuclease family.</text>
</comment>
<keyword evidence="3 5" id="KW-0378">Hydrolase</keyword>
<dbReference type="EC" id="3.1.21.1" evidence="5"/>
<dbReference type="SUPFAM" id="SSF54060">
    <property type="entry name" value="His-Me finger endonucleases"/>
    <property type="match status" value="1"/>
</dbReference>
<dbReference type="Pfam" id="PF04231">
    <property type="entry name" value="Endonuclease_1"/>
    <property type="match status" value="1"/>
</dbReference>
<dbReference type="InterPro" id="IPR044925">
    <property type="entry name" value="His-Me_finger_sf"/>
</dbReference>
<dbReference type="KEGG" id="maes:Ga0123461_0945"/>
<dbReference type="EMBL" id="CP018799">
    <property type="protein sequence ID" value="ATX79365.1"/>
    <property type="molecule type" value="Genomic_DNA"/>
</dbReference>
<dbReference type="Proteomes" id="UP000231701">
    <property type="component" value="Chromosome"/>
</dbReference>
<dbReference type="PANTHER" id="PTHR33607:SF2">
    <property type="entry name" value="ENDONUCLEASE-1"/>
    <property type="match status" value="1"/>
</dbReference>
<keyword evidence="4" id="KW-0732">Signal</keyword>
<name>A0A2K8KWS9_MARES</name>
<dbReference type="InterPro" id="IPR007346">
    <property type="entry name" value="Endonuclease-I"/>
</dbReference>
<keyword evidence="6" id="KW-1185">Reference proteome</keyword>
<feature type="signal peptide" evidence="4">
    <location>
        <begin position="1"/>
        <end position="28"/>
    </location>
</feature>
<evidence type="ECO:0000256" key="3">
    <source>
        <dbReference type="ARBA" id="ARBA00022801"/>
    </source>
</evidence>
<feature type="chain" id="PRO_5014642355" evidence="4">
    <location>
        <begin position="29"/>
        <end position="245"/>
    </location>
</feature>
<proteinExistence type="inferred from homology"/>
<sequence length="245" mass="27836">MRNMDVILSKKIFILITLIGLLPAGVQAAGNESGNSFSSAKKELAKMYDDHRTTFYAGCEYGKNGHVEGKTCGYKPRKNEKRGKKIEWEHVVPAWAFGHALQCWQDKVCSNSKGKLYKGRKCCGKRDATFRAMEADMHNLVPAIGELNGDRSNFRYGMISGESRNYGGVDFEVNFKQKVAEPAESVRGDIARTYFYMEKSYGLKIGKKHRRLFAIWDRSDPVDAWERERNQRIALIQGNSNSFVE</sequence>
<gene>
    <name evidence="5" type="ORF">Ga0123461_0945</name>
</gene>
<organism evidence="5 6">
    <name type="scientific">Mariprofundus aestuarium</name>
    <dbReference type="NCBI Taxonomy" id="1921086"/>
    <lineage>
        <taxon>Bacteria</taxon>
        <taxon>Pseudomonadati</taxon>
        <taxon>Pseudomonadota</taxon>
        <taxon>Candidatius Mariprofundia</taxon>
        <taxon>Mariprofundales</taxon>
        <taxon>Mariprofundaceae</taxon>
        <taxon>Mariprofundus</taxon>
    </lineage>
</organism>
<reference evidence="5 6" key="1">
    <citation type="submission" date="2016-12" db="EMBL/GenBank/DDBJ databases">
        <title>Isolation and genomic insights into novel planktonic Zetaproteobacteria from stratified waters of the Chesapeake Bay.</title>
        <authorList>
            <person name="McAllister S.M."/>
            <person name="Kato S."/>
            <person name="Chan C.S."/>
            <person name="Chiu B.K."/>
            <person name="Field E.K."/>
        </authorList>
    </citation>
    <scope>NUCLEOTIDE SEQUENCE [LARGE SCALE GENOMIC DNA]</scope>
    <source>
        <strain evidence="5 6">CP-5</strain>
    </source>
</reference>
<keyword evidence="2" id="KW-0540">Nuclease</keyword>
<dbReference type="AlphaFoldDB" id="A0A2K8KWS9"/>
<evidence type="ECO:0000256" key="2">
    <source>
        <dbReference type="ARBA" id="ARBA00022722"/>
    </source>
</evidence>
<evidence type="ECO:0000313" key="5">
    <source>
        <dbReference type="EMBL" id="ATX79365.1"/>
    </source>
</evidence>
<accession>A0A2K8KWS9</accession>
<evidence type="ECO:0000256" key="1">
    <source>
        <dbReference type="ARBA" id="ARBA00006429"/>
    </source>
</evidence>
<dbReference type="GO" id="GO:0004530">
    <property type="term" value="F:deoxyribonuclease I activity"/>
    <property type="evidence" value="ECO:0007669"/>
    <property type="project" value="UniProtKB-EC"/>
</dbReference>
<dbReference type="PANTHER" id="PTHR33607">
    <property type="entry name" value="ENDONUCLEASE-1"/>
    <property type="match status" value="1"/>
</dbReference>
<protein>
    <submittedName>
        <fullName evidence="5">Deoxyribonuclease-1</fullName>
        <ecNumber evidence="5">3.1.21.1</ecNumber>
    </submittedName>
</protein>